<feature type="domain" description="RCK N-terminal" evidence="7">
    <location>
        <begin position="1"/>
        <end position="117"/>
    </location>
</feature>
<protein>
    <recommendedName>
        <fullName evidence="1">Trk system potassium uptake protein TrkA</fullName>
    </recommendedName>
</protein>
<keyword evidence="6" id="KW-0406">Ion transport</keyword>
<evidence type="ECO:0000259" key="8">
    <source>
        <dbReference type="PROSITE" id="PS51202"/>
    </source>
</evidence>
<dbReference type="Gene3D" id="3.30.70.1450">
    <property type="entry name" value="Regulator of K+ conductance, C-terminal domain"/>
    <property type="match status" value="1"/>
</dbReference>
<dbReference type="PROSITE" id="PS51201">
    <property type="entry name" value="RCK_N"/>
    <property type="match status" value="1"/>
</dbReference>
<dbReference type="OrthoDB" id="9775180at2"/>
<evidence type="ECO:0000256" key="3">
    <source>
        <dbReference type="ARBA" id="ARBA00022538"/>
    </source>
</evidence>
<dbReference type="PANTHER" id="PTHR43833">
    <property type="entry name" value="POTASSIUM CHANNEL PROTEIN 2-RELATED-RELATED"/>
    <property type="match status" value="1"/>
</dbReference>
<dbReference type="Pfam" id="PF02080">
    <property type="entry name" value="TrkA_C"/>
    <property type="match status" value="1"/>
</dbReference>
<gene>
    <name evidence="9" type="ORF">FQ154_00800</name>
</gene>
<keyword evidence="3" id="KW-0633">Potassium transport</keyword>
<dbReference type="InterPro" id="IPR006037">
    <property type="entry name" value="RCK_C"/>
</dbReference>
<keyword evidence="2" id="KW-0813">Transport</keyword>
<dbReference type="InterPro" id="IPR006036">
    <property type="entry name" value="K_uptake_TrkA"/>
</dbReference>
<keyword evidence="4" id="KW-0630">Potassium</keyword>
<proteinExistence type="predicted"/>
<dbReference type="SUPFAM" id="SSF116726">
    <property type="entry name" value="TrkA C-terminal domain-like"/>
    <property type="match status" value="1"/>
</dbReference>
<evidence type="ECO:0000256" key="1">
    <source>
        <dbReference type="ARBA" id="ARBA00017378"/>
    </source>
</evidence>
<dbReference type="PANTHER" id="PTHR43833:SF5">
    <property type="entry name" value="TRK SYSTEM POTASSIUM UPTAKE PROTEIN TRKA"/>
    <property type="match status" value="1"/>
</dbReference>
<dbReference type="InterPro" id="IPR003148">
    <property type="entry name" value="RCK_N"/>
</dbReference>
<evidence type="ECO:0000256" key="4">
    <source>
        <dbReference type="ARBA" id="ARBA00022958"/>
    </source>
</evidence>
<evidence type="ECO:0000313" key="10">
    <source>
        <dbReference type="Proteomes" id="UP000323856"/>
    </source>
</evidence>
<evidence type="ECO:0000259" key="7">
    <source>
        <dbReference type="PROSITE" id="PS51201"/>
    </source>
</evidence>
<organism evidence="9 10">
    <name type="scientific">Paeniglutamicibacter gangotriensis</name>
    <dbReference type="NCBI Taxonomy" id="254787"/>
    <lineage>
        <taxon>Bacteria</taxon>
        <taxon>Bacillati</taxon>
        <taxon>Actinomycetota</taxon>
        <taxon>Actinomycetes</taxon>
        <taxon>Micrococcales</taxon>
        <taxon>Micrococcaceae</taxon>
        <taxon>Paeniglutamicibacter</taxon>
    </lineage>
</organism>
<sequence>MKVMIAGAGSVGSSIAKELITNGHEVLLIDEKPEVVARAGVQGARWLFGDACEISVLKEAKLDEVDVVVSATGDDKVNLVVSLLAKSEFGVGRTVGRVNNPKNDWMFDDAWGVDVAVSTPRLMTALVEEAVEIGDLVRLMTLQSGVVSMVEFTVPHDSTMIGRTLGSVPWPPDATVVAILRDDVPLTPSPDDVIEGGDELFFVTTILAEDALRTVLRNRTD</sequence>
<keyword evidence="5" id="KW-0520">NAD</keyword>
<dbReference type="GO" id="GO:0005886">
    <property type="term" value="C:plasma membrane"/>
    <property type="evidence" value="ECO:0007669"/>
    <property type="project" value="InterPro"/>
</dbReference>
<evidence type="ECO:0000313" key="9">
    <source>
        <dbReference type="EMBL" id="KAA0979740.1"/>
    </source>
</evidence>
<dbReference type="AlphaFoldDB" id="A0A5B0EPU6"/>
<dbReference type="EMBL" id="VOBL01000001">
    <property type="protein sequence ID" value="KAA0979740.1"/>
    <property type="molecule type" value="Genomic_DNA"/>
</dbReference>
<dbReference type="Pfam" id="PF02254">
    <property type="entry name" value="TrkA_N"/>
    <property type="match status" value="1"/>
</dbReference>
<dbReference type="GO" id="GO:0015079">
    <property type="term" value="F:potassium ion transmembrane transporter activity"/>
    <property type="evidence" value="ECO:0007669"/>
    <property type="project" value="InterPro"/>
</dbReference>
<dbReference type="InterPro" id="IPR036721">
    <property type="entry name" value="RCK_C_sf"/>
</dbReference>
<name>A0A5B0EPU6_9MICC</name>
<dbReference type="PRINTS" id="PR00335">
    <property type="entry name" value="KUPTAKETRKA"/>
</dbReference>
<dbReference type="Gene3D" id="3.40.50.720">
    <property type="entry name" value="NAD(P)-binding Rossmann-like Domain"/>
    <property type="match status" value="1"/>
</dbReference>
<reference evidence="9 10" key="1">
    <citation type="submission" date="2019-07" db="EMBL/GenBank/DDBJ databases">
        <title>Analysis of the biochemical properties, biological activity and biotechnological potential of siderophores and biosurfactants produced by Antarctic psychrotolerant bacteria.</title>
        <authorList>
            <person name="Styczynski M."/>
            <person name="Krucon T."/>
            <person name="Decewicz P."/>
            <person name="Dziewit L."/>
        </authorList>
    </citation>
    <scope>NUCLEOTIDE SEQUENCE [LARGE SCALE GENOMIC DNA]</scope>
    <source>
        <strain evidence="9 10">ANT_H27</strain>
    </source>
</reference>
<evidence type="ECO:0000256" key="6">
    <source>
        <dbReference type="ARBA" id="ARBA00023065"/>
    </source>
</evidence>
<dbReference type="Proteomes" id="UP000323856">
    <property type="component" value="Unassembled WGS sequence"/>
</dbReference>
<evidence type="ECO:0000256" key="5">
    <source>
        <dbReference type="ARBA" id="ARBA00023027"/>
    </source>
</evidence>
<dbReference type="SUPFAM" id="SSF51735">
    <property type="entry name" value="NAD(P)-binding Rossmann-fold domains"/>
    <property type="match status" value="1"/>
</dbReference>
<dbReference type="RefSeq" id="WP_007271688.1">
    <property type="nucleotide sequence ID" value="NZ_VOBL01000001.1"/>
</dbReference>
<feature type="domain" description="RCK C-terminal" evidence="8">
    <location>
        <begin position="137"/>
        <end position="218"/>
    </location>
</feature>
<evidence type="ECO:0000256" key="2">
    <source>
        <dbReference type="ARBA" id="ARBA00022448"/>
    </source>
</evidence>
<dbReference type="InterPro" id="IPR036291">
    <property type="entry name" value="NAD(P)-bd_dom_sf"/>
</dbReference>
<accession>A0A5B0EPU6</accession>
<dbReference type="PROSITE" id="PS51202">
    <property type="entry name" value="RCK_C"/>
    <property type="match status" value="1"/>
</dbReference>
<dbReference type="InterPro" id="IPR050721">
    <property type="entry name" value="Trk_Ktr_HKT_K-transport"/>
</dbReference>
<comment type="caution">
    <text evidence="9">The sequence shown here is derived from an EMBL/GenBank/DDBJ whole genome shotgun (WGS) entry which is preliminary data.</text>
</comment>